<dbReference type="AlphaFoldDB" id="A0AAV0RBQ1"/>
<protein>
    <submittedName>
        <fullName evidence="1">Uncharacterized protein</fullName>
    </submittedName>
</protein>
<dbReference type="EMBL" id="CAMGYJ010000010">
    <property type="protein sequence ID" value="CAI0554696.1"/>
    <property type="molecule type" value="Genomic_DNA"/>
</dbReference>
<sequence length="94" mass="10415">AAHFLGPIPGLLAGYRKRTCKSHRREAGEVDIIAAILIPKNWIGNSLTTHCSEVLYYYDALSQLRSPVLTSQVGSCCNGWTGCRESLQYDKCQL</sequence>
<proteinExistence type="predicted"/>
<evidence type="ECO:0000313" key="1">
    <source>
        <dbReference type="EMBL" id="CAI0554696.1"/>
    </source>
</evidence>
<organism evidence="1 2">
    <name type="scientific">Linum tenue</name>
    <dbReference type="NCBI Taxonomy" id="586396"/>
    <lineage>
        <taxon>Eukaryota</taxon>
        <taxon>Viridiplantae</taxon>
        <taxon>Streptophyta</taxon>
        <taxon>Embryophyta</taxon>
        <taxon>Tracheophyta</taxon>
        <taxon>Spermatophyta</taxon>
        <taxon>Magnoliopsida</taxon>
        <taxon>eudicotyledons</taxon>
        <taxon>Gunneridae</taxon>
        <taxon>Pentapetalae</taxon>
        <taxon>rosids</taxon>
        <taxon>fabids</taxon>
        <taxon>Malpighiales</taxon>
        <taxon>Linaceae</taxon>
        <taxon>Linum</taxon>
    </lineage>
</organism>
<accession>A0AAV0RBQ1</accession>
<gene>
    <name evidence="1" type="ORF">LITE_LOCUS47289</name>
</gene>
<evidence type="ECO:0000313" key="2">
    <source>
        <dbReference type="Proteomes" id="UP001154282"/>
    </source>
</evidence>
<comment type="caution">
    <text evidence="1">The sequence shown here is derived from an EMBL/GenBank/DDBJ whole genome shotgun (WGS) entry which is preliminary data.</text>
</comment>
<keyword evidence="2" id="KW-1185">Reference proteome</keyword>
<dbReference type="Proteomes" id="UP001154282">
    <property type="component" value="Unassembled WGS sequence"/>
</dbReference>
<reference evidence="1" key="1">
    <citation type="submission" date="2022-08" db="EMBL/GenBank/DDBJ databases">
        <authorList>
            <person name="Gutierrez-Valencia J."/>
        </authorList>
    </citation>
    <scope>NUCLEOTIDE SEQUENCE</scope>
</reference>
<name>A0AAV0RBQ1_9ROSI</name>
<feature type="non-terminal residue" evidence="1">
    <location>
        <position position="1"/>
    </location>
</feature>